<protein>
    <submittedName>
        <fullName evidence="1">Uncharacterized protein</fullName>
    </submittedName>
</protein>
<organism evidence="1 2">
    <name type="scientific">Peronosclerospora sorghi</name>
    <dbReference type="NCBI Taxonomy" id="230839"/>
    <lineage>
        <taxon>Eukaryota</taxon>
        <taxon>Sar</taxon>
        <taxon>Stramenopiles</taxon>
        <taxon>Oomycota</taxon>
        <taxon>Peronosporomycetes</taxon>
        <taxon>Peronosporales</taxon>
        <taxon>Peronosporaceae</taxon>
        <taxon>Peronosclerospora</taxon>
    </lineage>
</organism>
<keyword evidence="2" id="KW-1185">Reference proteome</keyword>
<evidence type="ECO:0000313" key="1">
    <source>
        <dbReference type="EMBL" id="KAI9911135.1"/>
    </source>
</evidence>
<sequence>MTVRLLHPGSSTPGLAPMAASTAVEPLGALLHAPEGKSVRPTNPENASAPLQFVPHQVRGFLNAFEKGVVAGPTFDKCILCSPKVLSAYVADGFDFLARACNCTTYLDGSRD</sequence>
<proteinExistence type="predicted"/>
<name>A0ACC0VYX9_9STRA</name>
<dbReference type="EMBL" id="CM047584">
    <property type="protein sequence ID" value="KAI9911135.1"/>
    <property type="molecule type" value="Genomic_DNA"/>
</dbReference>
<accession>A0ACC0VYX9</accession>
<evidence type="ECO:0000313" key="2">
    <source>
        <dbReference type="Proteomes" id="UP001163321"/>
    </source>
</evidence>
<comment type="caution">
    <text evidence="1">The sequence shown here is derived from an EMBL/GenBank/DDBJ whole genome shotgun (WGS) entry which is preliminary data.</text>
</comment>
<dbReference type="Proteomes" id="UP001163321">
    <property type="component" value="Chromosome 5"/>
</dbReference>
<reference evidence="1 2" key="1">
    <citation type="journal article" date="2022" name="bioRxiv">
        <title>The genome of the oomycete Peronosclerospora sorghi, a cosmopolitan pathogen of maize and sorghum, is inflated with dispersed pseudogenes.</title>
        <authorList>
            <person name="Fletcher K."/>
            <person name="Martin F."/>
            <person name="Isakeit T."/>
            <person name="Cavanaugh K."/>
            <person name="Magill C."/>
            <person name="Michelmore R."/>
        </authorList>
    </citation>
    <scope>NUCLEOTIDE SEQUENCE [LARGE SCALE GENOMIC DNA]</scope>
    <source>
        <strain evidence="1">P6</strain>
    </source>
</reference>
<gene>
    <name evidence="1" type="ORF">PsorP6_009186</name>
</gene>